<keyword evidence="3" id="KW-1185">Reference proteome</keyword>
<evidence type="ECO:0000313" key="2">
    <source>
        <dbReference type="EMBL" id="MCD7463276.1"/>
    </source>
</evidence>
<evidence type="ECO:0000256" key="1">
    <source>
        <dbReference type="SAM" id="MobiDB-lite"/>
    </source>
</evidence>
<name>A0ABS8SWV7_DATST</name>
<protein>
    <submittedName>
        <fullName evidence="2">Uncharacterized protein</fullName>
    </submittedName>
</protein>
<comment type="caution">
    <text evidence="2">The sequence shown here is derived from an EMBL/GenBank/DDBJ whole genome shotgun (WGS) entry which is preliminary data.</text>
</comment>
<sequence length="96" mass="10716">SDQIDTSNIFAALNDQEEAHDQLEKRTSISKCESHKNEKKVVDKEDNREEGSEENSQTTGAKLEANQMEGVGEGIKEVDNMDLRMSGQSKTEGWLS</sequence>
<accession>A0ABS8SWV7</accession>
<feature type="non-terminal residue" evidence="2">
    <location>
        <position position="1"/>
    </location>
</feature>
<feature type="compositionally biased region" description="Basic and acidic residues" evidence="1">
    <location>
        <begin position="17"/>
        <end position="50"/>
    </location>
</feature>
<feature type="region of interest" description="Disordered" evidence="1">
    <location>
        <begin position="1"/>
        <end position="96"/>
    </location>
</feature>
<dbReference type="EMBL" id="JACEIK010000874">
    <property type="protein sequence ID" value="MCD7463276.1"/>
    <property type="molecule type" value="Genomic_DNA"/>
</dbReference>
<gene>
    <name evidence="2" type="ORF">HAX54_050244</name>
</gene>
<dbReference type="Proteomes" id="UP000823775">
    <property type="component" value="Unassembled WGS sequence"/>
</dbReference>
<organism evidence="2 3">
    <name type="scientific">Datura stramonium</name>
    <name type="common">Jimsonweed</name>
    <name type="synonym">Common thornapple</name>
    <dbReference type="NCBI Taxonomy" id="4076"/>
    <lineage>
        <taxon>Eukaryota</taxon>
        <taxon>Viridiplantae</taxon>
        <taxon>Streptophyta</taxon>
        <taxon>Embryophyta</taxon>
        <taxon>Tracheophyta</taxon>
        <taxon>Spermatophyta</taxon>
        <taxon>Magnoliopsida</taxon>
        <taxon>eudicotyledons</taxon>
        <taxon>Gunneridae</taxon>
        <taxon>Pentapetalae</taxon>
        <taxon>asterids</taxon>
        <taxon>lamiids</taxon>
        <taxon>Solanales</taxon>
        <taxon>Solanaceae</taxon>
        <taxon>Solanoideae</taxon>
        <taxon>Datureae</taxon>
        <taxon>Datura</taxon>
    </lineage>
</organism>
<feature type="compositionally biased region" description="Polar residues" evidence="1">
    <location>
        <begin position="86"/>
        <end position="96"/>
    </location>
</feature>
<reference evidence="2 3" key="1">
    <citation type="journal article" date="2021" name="BMC Genomics">
        <title>Datura genome reveals duplications of psychoactive alkaloid biosynthetic genes and high mutation rate following tissue culture.</title>
        <authorList>
            <person name="Rajewski A."/>
            <person name="Carter-House D."/>
            <person name="Stajich J."/>
            <person name="Litt A."/>
        </authorList>
    </citation>
    <scope>NUCLEOTIDE SEQUENCE [LARGE SCALE GENOMIC DNA]</scope>
    <source>
        <strain evidence="2">AR-01</strain>
    </source>
</reference>
<evidence type="ECO:0000313" key="3">
    <source>
        <dbReference type="Proteomes" id="UP000823775"/>
    </source>
</evidence>
<proteinExistence type="predicted"/>